<accession>K7PC62</accession>
<evidence type="ECO:0000256" key="1">
    <source>
        <dbReference type="SAM" id="MobiDB-lite"/>
    </source>
</evidence>
<feature type="region of interest" description="Disordered" evidence="1">
    <location>
        <begin position="549"/>
        <end position="575"/>
    </location>
</feature>
<dbReference type="GeneID" id="14011201"/>
<organism evidence="2 3">
    <name type="scientific">Cyprinid herpesvirus 1</name>
    <dbReference type="NCBI Taxonomy" id="317858"/>
    <lineage>
        <taxon>Viruses</taxon>
        <taxon>Duplodnaviria</taxon>
        <taxon>Heunggongvirae</taxon>
        <taxon>Peploviricota</taxon>
        <taxon>Herviviricetes</taxon>
        <taxon>Herpesvirales</taxon>
        <taxon>Alloherpesviridae</taxon>
        <taxon>Cyvirus</taxon>
        <taxon>Cyvirus cyprinidallo1</taxon>
    </lineage>
</organism>
<dbReference type="KEGG" id="vg:14011201"/>
<proteinExistence type="predicted"/>
<gene>
    <name evidence="2" type="ORF">CyHV1_ORF47</name>
</gene>
<dbReference type="RefSeq" id="YP_007003713.1">
    <property type="nucleotide sequence ID" value="NC_019491.1"/>
</dbReference>
<dbReference type="Proteomes" id="UP000118426">
    <property type="component" value="Segment"/>
</dbReference>
<protein>
    <submittedName>
        <fullName evidence="2">Protein Allo64</fullName>
    </submittedName>
</protein>
<dbReference type="OrthoDB" id="2784at10239"/>
<name>K7PC62_9VIRU</name>
<reference evidence="2 3" key="1">
    <citation type="journal article" date="2013" name="J. Virol.">
        <title>Comparative genomics of carp herpesviruses.</title>
        <authorList>
            <person name="Davison A.J."/>
            <person name="Kurobe T."/>
            <person name="Gatherer D."/>
            <person name="Cunningham C."/>
            <person name="Korf I."/>
            <person name="Fukuda H."/>
            <person name="Hedrick R.P."/>
            <person name="Waltzek T.B."/>
        </authorList>
    </citation>
    <scope>NUCLEOTIDE SEQUENCE [LARGE SCALE GENOMIC DNA]</scope>
    <source>
        <strain evidence="2">NG-J1</strain>
    </source>
</reference>
<keyword evidence="3" id="KW-1185">Reference proteome</keyword>
<dbReference type="EMBL" id="JQ815363">
    <property type="protein sequence ID" value="AFJ20347.1"/>
    <property type="molecule type" value="Genomic_DNA"/>
</dbReference>
<sequence>MLPRQHEGAVREPEPRDRGVDLERAYGCLSVWRVRMLADSGLVPPKTMLESVRDRFWGEAENFIKDDVDYASNCLMVSFLAEALWVHSHGGGFARVWRSELAPNGITSFYGYDKFFHRQVCSRYILDDPENLLKKLDTCKSFLLCVLAGGPFVHPSFTYLNMCSSCLFETSHDVESMETRLADRICGHYCFVHPAHVQAPEPGEQETRLGKMDGEQVSAVTSGVSLTSDDAMEDLQAGRKNILDVRSERDAQRVKRADNVEQHAFRTQNINVLIECARAANKIRKTMTRARELRDNLGRARAALKELEAPKYMHEVPLYKWYLAHVSLRDLARVRSSLVHRQLTLTGPGVVVVRRAHEFLGYSHAADPALAAAVIKQAGIMKNVSTRSLCVSVYNEYVNTIVPPLVKLNLVGYYVPRYVFFKYWESMQVSPGQLTSHRDHLKSIDLKDILGSSFEQGRNLVGGNTIGWQFFWLYANLEAYRIMHKLAAHRRCGNPLNISCRPTSLAKHFLVFGSTHIALKLKDVYIVEPLPNLYRLFLCWERDIANNEEPEMDASEGSGTSSPPPPEQELEFEEV</sequence>
<evidence type="ECO:0000313" key="2">
    <source>
        <dbReference type="EMBL" id="AFJ20347.1"/>
    </source>
</evidence>
<evidence type="ECO:0000313" key="3">
    <source>
        <dbReference type="Proteomes" id="UP000118426"/>
    </source>
</evidence>